<reference evidence="2 3" key="1">
    <citation type="submission" date="2016-11" db="EMBL/GenBank/DDBJ databases">
        <authorList>
            <person name="Jaros S."/>
            <person name="Januszkiewicz K."/>
            <person name="Wedrychowicz H."/>
        </authorList>
    </citation>
    <scope>NUCLEOTIDE SEQUENCE [LARGE SCALE GENOMIC DNA]</scope>
    <source>
        <strain evidence="2">NVI 5450</strain>
    </source>
</reference>
<evidence type="ECO:0000313" key="2">
    <source>
        <dbReference type="EMBL" id="SGY86096.1"/>
    </source>
</evidence>
<proteinExistence type="predicted"/>
<dbReference type="GO" id="GO:0003677">
    <property type="term" value="F:DNA binding"/>
    <property type="evidence" value="ECO:0007669"/>
    <property type="project" value="InterPro"/>
</dbReference>
<dbReference type="EMBL" id="FPLD01000018">
    <property type="protein sequence ID" value="SGY86096.1"/>
    <property type="molecule type" value="Genomic_DNA"/>
</dbReference>
<dbReference type="RefSeq" id="WP_052678250.1">
    <property type="nucleotide sequence ID" value="NZ_CAWRBC010000119.1"/>
</dbReference>
<dbReference type="Proteomes" id="UP000183794">
    <property type="component" value="Unassembled WGS sequence"/>
</dbReference>
<name>A0A1K9YZ25_9GAMM</name>
<dbReference type="AlphaFoldDB" id="A0A1K9YZ25"/>
<dbReference type="GO" id="GO:0006310">
    <property type="term" value="P:DNA recombination"/>
    <property type="evidence" value="ECO:0007669"/>
    <property type="project" value="UniProtKB-KW"/>
</dbReference>
<dbReference type="GO" id="GO:0015074">
    <property type="term" value="P:DNA integration"/>
    <property type="evidence" value="ECO:0007669"/>
    <property type="project" value="InterPro"/>
</dbReference>
<sequence>MSKADSLTPKEINRVLNTCQLMPNAESKRCVLVLSHAAIRISEIAQIQVKTILYQQSGKIRDEIYLPSAICKNLRPRSAWLTNSKTKKIIQTWIDIRLSKKWGGDAKQ</sequence>
<dbReference type="Gene3D" id="1.10.443.10">
    <property type="entry name" value="Intergrase catalytic core"/>
    <property type="match status" value="1"/>
</dbReference>
<keyword evidence="1" id="KW-0233">DNA recombination</keyword>
<dbReference type="InterPro" id="IPR011010">
    <property type="entry name" value="DNA_brk_join_enz"/>
</dbReference>
<gene>
    <name evidence="2" type="ORF">NVI5450_0585</name>
</gene>
<organism evidence="2 3">
    <name type="scientific">Moritella viscosa</name>
    <dbReference type="NCBI Taxonomy" id="80854"/>
    <lineage>
        <taxon>Bacteria</taxon>
        <taxon>Pseudomonadati</taxon>
        <taxon>Pseudomonadota</taxon>
        <taxon>Gammaproteobacteria</taxon>
        <taxon>Alteromonadales</taxon>
        <taxon>Moritellaceae</taxon>
        <taxon>Moritella</taxon>
    </lineage>
</organism>
<dbReference type="InterPro" id="IPR013762">
    <property type="entry name" value="Integrase-like_cat_sf"/>
</dbReference>
<evidence type="ECO:0000313" key="3">
    <source>
        <dbReference type="Proteomes" id="UP000183794"/>
    </source>
</evidence>
<evidence type="ECO:0000256" key="1">
    <source>
        <dbReference type="ARBA" id="ARBA00023172"/>
    </source>
</evidence>
<dbReference type="SUPFAM" id="SSF56349">
    <property type="entry name" value="DNA breaking-rejoining enzymes"/>
    <property type="match status" value="1"/>
</dbReference>
<protein>
    <submittedName>
        <fullName evidence="2">Phage integrase family protein</fullName>
    </submittedName>
</protein>
<accession>A0A1K9YZ25</accession>